<name>A0A6H0UJL5_9LACT</name>
<protein>
    <submittedName>
        <fullName evidence="3">Helix-turn-helix domain-containing protein</fullName>
    </submittedName>
</protein>
<proteinExistence type="predicted"/>
<organism evidence="3 4">
    <name type="scientific">Pseudolactococcus raffinolactis</name>
    <dbReference type="NCBI Taxonomy" id="1366"/>
    <lineage>
        <taxon>Bacteria</taxon>
        <taxon>Bacillati</taxon>
        <taxon>Bacillota</taxon>
        <taxon>Bacilli</taxon>
        <taxon>Lactobacillales</taxon>
        <taxon>Streptococcaceae</taxon>
        <taxon>Pseudolactococcus</taxon>
    </lineage>
</organism>
<dbReference type="InterPro" id="IPR001387">
    <property type="entry name" value="Cro/C1-type_HTH"/>
</dbReference>
<dbReference type="Pfam" id="PF01381">
    <property type="entry name" value="HTH_3"/>
    <property type="match status" value="1"/>
</dbReference>
<evidence type="ECO:0000259" key="2">
    <source>
        <dbReference type="PROSITE" id="PS50943"/>
    </source>
</evidence>
<evidence type="ECO:0000256" key="1">
    <source>
        <dbReference type="ARBA" id="ARBA00023125"/>
    </source>
</evidence>
<dbReference type="GO" id="GO:0003677">
    <property type="term" value="F:DNA binding"/>
    <property type="evidence" value="ECO:0007669"/>
    <property type="project" value="UniProtKB-KW"/>
</dbReference>
<evidence type="ECO:0000313" key="3">
    <source>
        <dbReference type="EMBL" id="QIW54535.1"/>
    </source>
</evidence>
<dbReference type="Gene3D" id="1.10.260.40">
    <property type="entry name" value="lambda repressor-like DNA-binding domains"/>
    <property type="match status" value="1"/>
</dbReference>
<sequence length="111" mass="13158">MFAERLKTLRLEAKLTQKEISNKLGISQPTYQRYEKSEREPNQEMLQKISSLFNVTIDYLFGNTDNRNTSNIDDDLEKSLDTFKSFDGKPMSDHDREKIREILKEMFDDED</sequence>
<dbReference type="InterPro" id="IPR010982">
    <property type="entry name" value="Lambda_DNA-bd_dom_sf"/>
</dbReference>
<feature type="domain" description="HTH cro/C1-type" evidence="2">
    <location>
        <begin position="6"/>
        <end position="60"/>
    </location>
</feature>
<accession>A0A6H0UJL5</accession>
<dbReference type="AlphaFoldDB" id="A0A6H0UJL5"/>
<keyword evidence="1" id="KW-0238">DNA-binding</keyword>
<dbReference type="RefSeq" id="WP_003137701.1">
    <property type="nucleotide sequence ID" value="NZ_CP047616.1"/>
</dbReference>
<dbReference type="CDD" id="cd00093">
    <property type="entry name" value="HTH_XRE"/>
    <property type="match status" value="1"/>
</dbReference>
<dbReference type="SUPFAM" id="SSF47413">
    <property type="entry name" value="lambda repressor-like DNA-binding domains"/>
    <property type="match status" value="1"/>
</dbReference>
<dbReference type="SMART" id="SM00530">
    <property type="entry name" value="HTH_XRE"/>
    <property type="match status" value="1"/>
</dbReference>
<dbReference type="PROSITE" id="PS50943">
    <property type="entry name" value="HTH_CROC1"/>
    <property type="match status" value="1"/>
</dbReference>
<dbReference type="EMBL" id="CP047616">
    <property type="protein sequence ID" value="QIW54535.1"/>
    <property type="molecule type" value="Genomic_DNA"/>
</dbReference>
<dbReference type="PANTHER" id="PTHR46558">
    <property type="entry name" value="TRACRIPTIONAL REGULATORY PROTEIN-RELATED-RELATED"/>
    <property type="match status" value="1"/>
</dbReference>
<gene>
    <name evidence="3" type="ORF">GU336_10540</name>
</gene>
<reference evidence="3 4" key="1">
    <citation type="submission" date="2019-12" db="EMBL/GenBank/DDBJ databases">
        <title>Whole genome sequences of Lactococcus raffinolactis strains isolated from sewage.</title>
        <authorList>
            <person name="Ybazeta G."/>
            <person name="Ross M."/>
            <person name="Brabant-Kirwan D."/>
            <person name="Saleh M."/>
            <person name="Dillon J.A."/>
            <person name="Splinter K."/>
            <person name="Nokhbeh R."/>
        </authorList>
    </citation>
    <scope>NUCLEOTIDE SEQUENCE [LARGE SCALE GENOMIC DNA]</scope>
    <source>
        <strain evidence="3 4">Lr_19_5</strain>
    </source>
</reference>
<dbReference type="PANTHER" id="PTHR46558:SF11">
    <property type="entry name" value="HTH-TYPE TRANSCRIPTIONAL REGULATOR XRE"/>
    <property type="match status" value="1"/>
</dbReference>
<dbReference type="Proteomes" id="UP000501945">
    <property type="component" value="Chromosome"/>
</dbReference>
<evidence type="ECO:0000313" key="4">
    <source>
        <dbReference type="Proteomes" id="UP000501945"/>
    </source>
</evidence>